<dbReference type="Proteomes" id="UP001152755">
    <property type="component" value="Unassembled WGS sequence"/>
</dbReference>
<dbReference type="RefSeq" id="WP_277834622.1">
    <property type="nucleotide sequence ID" value="NZ_JAAIVF010000006.1"/>
</dbReference>
<keyword evidence="1" id="KW-0472">Membrane</keyword>
<feature type="transmembrane region" description="Helical" evidence="1">
    <location>
        <begin position="558"/>
        <end position="576"/>
    </location>
</feature>
<evidence type="ECO:0000313" key="2">
    <source>
        <dbReference type="EMBL" id="MDG3013615.1"/>
    </source>
</evidence>
<dbReference type="EMBL" id="JANRHA010000001">
    <property type="protein sequence ID" value="MDG3013615.1"/>
    <property type="molecule type" value="Genomic_DNA"/>
</dbReference>
<dbReference type="AlphaFoldDB" id="A0A9X4LYD3"/>
<comment type="caution">
    <text evidence="2">The sequence shown here is derived from an EMBL/GenBank/DDBJ whole genome shotgun (WGS) entry which is preliminary data.</text>
</comment>
<dbReference type="Pfam" id="PF10101">
    <property type="entry name" value="DUF2339"/>
    <property type="match status" value="1"/>
</dbReference>
<feature type="transmembrane region" description="Helical" evidence="1">
    <location>
        <begin position="242"/>
        <end position="260"/>
    </location>
</feature>
<feature type="transmembrane region" description="Helical" evidence="1">
    <location>
        <begin position="118"/>
        <end position="135"/>
    </location>
</feature>
<keyword evidence="3" id="KW-1185">Reference proteome</keyword>
<organism evidence="2 3">
    <name type="scientific">Speluncibacter jeojiensis</name>
    <dbReference type="NCBI Taxonomy" id="2710754"/>
    <lineage>
        <taxon>Bacteria</taxon>
        <taxon>Bacillati</taxon>
        <taxon>Actinomycetota</taxon>
        <taxon>Actinomycetes</taxon>
        <taxon>Mycobacteriales</taxon>
        <taxon>Speluncibacteraceae</taxon>
        <taxon>Speluncibacter</taxon>
    </lineage>
</organism>
<name>A0A9X4LYD3_9ACTN</name>
<evidence type="ECO:0000313" key="3">
    <source>
        <dbReference type="Proteomes" id="UP001152755"/>
    </source>
</evidence>
<feature type="transmembrane region" description="Helical" evidence="1">
    <location>
        <begin position="173"/>
        <end position="190"/>
    </location>
</feature>
<feature type="transmembrane region" description="Helical" evidence="1">
    <location>
        <begin position="82"/>
        <end position="106"/>
    </location>
</feature>
<protein>
    <submittedName>
        <fullName evidence="2">DUF2339 domain-containing protein</fullName>
    </submittedName>
</protein>
<proteinExistence type="predicted"/>
<feature type="transmembrane region" description="Helical" evidence="1">
    <location>
        <begin position="147"/>
        <end position="167"/>
    </location>
</feature>
<feature type="transmembrane region" description="Helical" evidence="1">
    <location>
        <begin position="397"/>
        <end position="415"/>
    </location>
</feature>
<keyword evidence="1" id="KW-0812">Transmembrane</keyword>
<feature type="transmembrane region" description="Helical" evidence="1">
    <location>
        <begin position="373"/>
        <end position="390"/>
    </location>
</feature>
<dbReference type="PANTHER" id="PTHR38434:SF1">
    <property type="entry name" value="BLL2549 PROTEIN"/>
    <property type="match status" value="1"/>
</dbReference>
<feature type="transmembrane region" description="Helical" evidence="1">
    <location>
        <begin position="530"/>
        <end position="552"/>
    </location>
</feature>
<dbReference type="InterPro" id="IPR019286">
    <property type="entry name" value="DUF2339_TM"/>
</dbReference>
<feature type="transmembrane region" description="Helical" evidence="1">
    <location>
        <begin position="435"/>
        <end position="454"/>
    </location>
</feature>
<sequence length="591" mass="58645">MTTPQGPEPTVADVTAELDVIAARLAAMTEQVAALRGALPPAPYGYAAAPGYPTVLQQFPAPPASPRPTLGERIAAASERGLVGRALAAAGVAITLIGIVLLLVLAAEAGLLGPQLRVAGGALLAAALYALGVRLGRDPGRRAGARALVATGVAAALLGVLAATAVYDWLPAVVGLILAAAVAAVGLLVAARWDSQPLAVTVGAGLLVLAPFVNGGVDALLVGFVLVYAAATVPLQLGRDWTALYAVNTAAATLPLLYAVDDDGATSAVLTALLAVNVAIALGSALLLLRTSTRPVLLALVSSLAALPLAHSDLTGDWLAVVLLGAVTALFFALTTGARLAGVTLAVRSTWLAAGAIGLLGVIAGIIDGDGRILAYLAVAVALSLVMGRAGELDATVRAIATGWTALSVAALLSLNPLGQLLDADALRGQGRGSLLIATALAVVAIAALAWGWVRVRGVAESLPVLIIAGLTGLGLLTVLCVTAGVLVTGGGDGGFRGGHLTATLVYAVAGGAGLLWARRLPAADRGALLLVGLAVVAGAVAKLFLFDLAALGGALRVTAFLVTGLILLGLGVVYARSLATDPVEDSPATR</sequence>
<accession>A0A9X4LYD3</accession>
<feature type="transmembrane region" description="Helical" evidence="1">
    <location>
        <begin position="500"/>
        <end position="518"/>
    </location>
</feature>
<feature type="transmembrane region" description="Helical" evidence="1">
    <location>
        <begin position="350"/>
        <end position="367"/>
    </location>
</feature>
<evidence type="ECO:0000256" key="1">
    <source>
        <dbReference type="SAM" id="Phobius"/>
    </source>
</evidence>
<keyword evidence="1" id="KW-1133">Transmembrane helix</keyword>
<dbReference type="PANTHER" id="PTHR38434">
    <property type="entry name" value="BLL2549 PROTEIN"/>
    <property type="match status" value="1"/>
</dbReference>
<gene>
    <name evidence="2" type="ORF">NVS88_03465</name>
</gene>
<feature type="transmembrane region" description="Helical" evidence="1">
    <location>
        <begin position="318"/>
        <end position="338"/>
    </location>
</feature>
<feature type="transmembrane region" description="Helical" evidence="1">
    <location>
        <begin position="466"/>
        <end position="488"/>
    </location>
</feature>
<reference evidence="2" key="1">
    <citation type="submission" date="2022-08" db="EMBL/GenBank/DDBJ databases">
        <title>Genome analysis of Corynebacteriales strain.</title>
        <authorList>
            <person name="Lee S.D."/>
        </authorList>
    </citation>
    <scope>NUCLEOTIDE SEQUENCE</scope>
    <source>
        <strain evidence="2">D3-21</strain>
    </source>
</reference>
<feature type="transmembrane region" description="Helical" evidence="1">
    <location>
        <begin position="266"/>
        <end position="289"/>
    </location>
</feature>